<dbReference type="Proteomes" id="UP000009100">
    <property type="component" value="Chromosome 2"/>
</dbReference>
<evidence type="ECO:0000313" key="3">
    <source>
        <dbReference type="Proteomes" id="UP000009100"/>
    </source>
</evidence>
<accession>B7VTA1</accession>
<dbReference type="KEGG" id="vsp:VS_II1355"/>
<dbReference type="STRING" id="575788.VS_II1355"/>
<evidence type="ECO:0000256" key="1">
    <source>
        <dbReference type="SAM" id="MobiDB-lite"/>
    </source>
</evidence>
<feature type="region of interest" description="Disordered" evidence="1">
    <location>
        <begin position="43"/>
        <end position="63"/>
    </location>
</feature>
<evidence type="ECO:0000313" key="2">
    <source>
        <dbReference type="EMBL" id="CAV27443.1"/>
    </source>
</evidence>
<dbReference type="HOGENOM" id="CLU_2884791_0_0_6"/>
<reference evidence="2 3" key="1">
    <citation type="submission" date="2009-02" db="EMBL/GenBank/DDBJ databases">
        <title>Vibrio splendidus str. LGP32 complete genome.</title>
        <authorList>
            <person name="Mazel D."/>
            <person name="Le Roux F."/>
        </authorList>
    </citation>
    <scope>NUCLEOTIDE SEQUENCE [LARGE SCALE GENOMIC DNA]</scope>
    <source>
        <strain evidence="2 3">LGP32</strain>
    </source>
</reference>
<gene>
    <name evidence="2" type="ordered locus">VS_II1355</name>
</gene>
<sequence>MFRKLGLTISIIEPELRAIQKKLKSLLVIAVMFNIQSSSKGMGYRPPIQHNQDGQQEHTFSLT</sequence>
<proteinExistence type="predicted"/>
<feature type="compositionally biased region" description="Polar residues" evidence="1">
    <location>
        <begin position="49"/>
        <end position="63"/>
    </location>
</feature>
<dbReference type="EMBL" id="FM954973">
    <property type="protein sequence ID" value="CAV27443.1"/>
    <property type="molecule type" value="Genomic_DNA"/>
</dbReference>
<name>B7VTA1_VIBA3</name>
<protein>
    <submittedName>
        <fullName evidence="2">Uncharacterized protein</fullName>
    </submittedName>
</protein>
<dbReference type="AlphaFoldDB" id="B7VTA1"/>
<organism evidence="2 3">
    <name type="scientific">Vibrio atlanticus (strain LGP32)</name>
    <name type="common">Vibrio splendidus (strain Mel32)</name>
    <dbReference type="NCBI Taxonomy" id="575788"/>
    <lineage>
        <taxon>Bacteria</taxon>
        <taxon>Pseudomonadati</taxon>
        <taxon>Pseudomonadota</taxon>
        <taxon>Gammaproteobacteria</taxon>
        <taxon>Vibrionales</taxon>
        <taxon>Vibrionaceae</taxon>
        <taxon>Vibrio</taxon>
    </lineage>
</organism>